<evidence type="ECO:0000313" key="9">
    <source>
        <dbReference type="EMBL" id="CAD5233781.1"/>
    </source>
</evidence>
<keyword evidence="7" id="KW-0732">Signal</keyword>
<evidence type="ECO:0000259" key="8">
    <source>
        <dbReference type="SMART" id="SM00014"/>
    </source>
</evidence>
<feature type="transmembrane region" description="Helical" evidence="6">
    <location>
        <begin position="170"/>
        <end position="187"/>
    </location>
</feature>
<organism evidence="9 10">
    <name type="scientific">Bursaphelenchus xylophilus</name>
    <name type="common">Pinewood nematode worm</name>
    <name type="synonym">Aphelenchoides xylophilus</name>
    <dbReference type="NCBI Taxonomy" id="6326"/>
    <lineage>
        <taxon>Eukaryota</taxon>
        <taxon>Metazoa</taxon>
        <taxon>Ecdysozoa</taxon>
        <taxon>Nematoda</taxon>
        <taxon>Chromadorea</taxon>
        <taxon>Rhabditida</taxon>
        <taxon>Tylenchina</taxon>
        <taxon>Tylenchomorpha</taxon>
        <taxon>Aphelenchoidea</taxon>
        <taxon>Aphelenchoididae</taxon>
        <taxon>Bursaphelenchus</taxon>
    </lineage>
</organism>
<comment type="similarity">
    <text evidence="2">Belongs to the PA-phosphatase related phosphoesterase family.</text>
</comment>
<dbReference type="GO" id="GO:0046839">
    <property type="term" value="P:phospholipid dephosphorylation"/>
    <property type="evidence" value="ECO:0007669"/>
    <property type="project" value="TreeGrafter"/>
</dbReference>
<keyword evidence="4 6" id="KW-1133">Transmembrane helix</keyword>
<reference evidence="9" key="1">
    <citation type="submission" date="2020-09" db="EMBL/GenBank/DDBJ databases">
        <authorList>
            <person name="Kikuchi T."/>
        </authorList>
    </citation>
    <scope>NUCLEOTIDE SEQUENCE</scope>
    <source>
        <strain evidence="9">Ka4C1</strain>
    </source>
</reference>
<proteinExistence type="inferred from homology"/>
<dbReference type="GO" id="GO:0008195">
    <property type="term" value="F:phosphatidate phosphatase activity"/>
    <property type="evidence" value="ECO:0007669"/>
    <property type="project" value="TreeGrafter"/>
</dbReference>
<keyword evidence="10" id="KW-1185">Reference proteome</keyword>
<protein>
    <submittedName>
        <fullName evidence="9">(pine wood nematode) hypothetical protein</fullName>
    </submittedName>
</protein>
<accession>A0A7I8X4D9</accession>
<evidence type="ECO:0000256" key="6">
    <source>
        <dbReference type="SAM" id="Phobius"/>
    </source>
</evidence>
<feature type="transmembrane region" description="Helical" evidence="6">
    <location>
        <begin position="199"/>
        <end position="217"/>
    </location>
</feature>
<feature type="domain" description="Phosphatidic acid phosphatase type 2/haloperoxidase" evidence="8">
    <location>
        <begin position="100"/>
        <end position="242"/>
    </location>
</feature>
<feature type="transmembrane region" description="Helical" evidence="6">
    <location>
        <begin position="94"/>
        <end position="116"/>
    </location>
</feature>
<dbReference type="Proteomes" id="UP000582659">
    <property type="component" value="Unassembled WGS sequence"/>
</dbReference>
<keyword evidence="3 6" id="KW-0812">Transmembrane</keyword>
<feature type="chain" id="PRO_5035384951" evidence="7">
    <location>
        <begin position="20"/>
        <end position="279"/>
    </location>
</feature>
<dbReference type="GO" id="GO:0006644">
    <property type="term" value="P:phospholipid metabolic process"/>
    <property type="evidence" value="ECO:0007669"/>
    <property type="project" value="InterPro"/>
</dbReference>
<feature type="transmembrane region" description="Helical" evidence="6">
    <location>
        <begin position="49"/>
        <end position="73"/>
    </location>
</feature>
<comment type="subcellular location">
    <subcellularLocation>
        <location evidence="1">Membrane</location>
        <topology evidence="1">Multi-pass membrane protein</topology>
    </subcellularLocation>
</comment>
<evidence type="ECO:0000256" key="7">
    <source>
        <dbReference type="SAM" id="SignalP"/>
    </source>
</evidence>
<evidence type="ECO:0000256" key="3">
    <source>
        <dbReference type="ARBA" id="ARBA00022692"/>
    </source>
</evidence>
<dbReference type="InterPro" id="IPR000326">
    <property type="entry name" value="PAP2/HPO"/>
</dbReference>
<evidence type="ECO:0000313" key="10">
    <source>
        <dbReference type="Proteomes" id="UP000659654"/>
    </source>
</evidence>
<comment type="caution">
    <text evidence="9">The sequence shown here is derived from an EMBL/GenBank/DDBJ whole genome shotgun (WGS) entry which is preliminary data.</text>
</comment>
<dbReference type="GO" id="GO:0005886">
    <property type="term" value="C:plasma membrane"/>
    <property type="evidence" value="ECO:0007669"/>
    <property type="project" value="TreeGrafter"/>
</dbReference>
<sequence>MISRHVFSVIVALPILVLCKYLANLVPYEKQGFFCDDNEIRLPYKEDTIGSYTMLFLFAVIAVVLMIVSEYSLVKHLSKKGKRIVTESTAIHPVILTIIFFLACLLCNIYCVQTTVGFSKRTVSRLRPNFISVCQPNLTELCSFENSHKFIQHYRCYGEFREDEYYSFPSGHSAQAVAFGLFMIFYIQKRYKFLEPSRSFLQLALFFITVFICLSRIRDNKHRLTDVMGGASIGAMFAWFFLRHVLKDFKLNRYETTEKEHFTEDIAYGTNCKGGYEAV</sequence>
<evidence type="ECO:0000256" key="1">
    <source>
        <dbReference type="ARBA" id="ARBA00004141"/>
    </source>
</evidence>
<dbReference type="AlphaFoldDB" id="A0A7I8X4D9"/>
<dbReference type="Proteomes" id="UP000659654">
    <property type="component" value="Unassembled WGS sequence"/>
</dbReference>
<dbReference type="SMART" id="SM00014">
    <property type="entry name" value="acidPPc"/>
    <property type="match status" value="1"/>
</dbReference>
<dbReference type="EMBL" id="CAJFCV020000006">
    <property type="protein sequence ID" value="CAG9129176.1"/>
    <property type="molecule type" value="Genomic_DNA"/>
</dbReference>
<evidence type="ECO:0000256" key="5">
    <source>
        <dbReference type="ARBA" id="ARBA00023136"/>
    </source>
</evidence>
<gene>
    <name evidence="9" type="ORF">BXYJ_LOCUS13872</name>
</gene>
<dbReference type="InterPro" id="IPR036938">
    <property type="entry name" value="PAP2/HPO_sf"/>
</dbReference>
<dbReference type="OrthoDB" id="8907274at2759"/>
<dbReference type="Gene3D" id="1.20.144.10">
    <property type="entry name" value="Phosphatidic acid phosphatase type 2/haloperoxidase"/>
    <property type="match status" value="1"/>
</dbReference>
<feature type="transmembrane region" description="Helical" evidence="6">
    <location>
        <begin position="223"/>
        <end position="242"/>
    </location>
</feature>
<dbReference type="PANTHER" id="PTHR10165">
    <property type="entry name" value="LIPID PHOSPHATE PHOSPHATASE"/>
    <property type="match status" value="1"/>
</dbReference>
<evidence type="ECO:0000256" key="2">
    <source>
        <dbReference type="ARBA" id="ARBA00008816"/>
    </source>
</evidence>
<name>A0A7I8X4D9_BURXY</name>
<dbReference type="GO" id="GO:0007165">
    <property type="term" value="P:signal transduction"/>
    <property type="evidence" value="ECO:0007669"/>
    <property type="project" value="TreeGrafter"/>
</dbReference>
<evidence type="ECO:0000256" key="4">
    <source>
        <dbReference type="ARBA" id="ARBA00022989"/>
    </source>
</evidence>
<dbReference type="SUPFAM" id="SSF48317">
    <property type="entry name" value="Acid phosphatase/Vanadium-dependent haloperoxidase"/>
    <property type="match status" value="1"/>
</dbReference>
<dbReference type="EMBL" id="CAJFDI010000006">
    <property type="protein sequence ID" value="CAD5233781.1"/>
    <property type="molecule type" value="Genomic_DNA"/>
</dbReference>
<dbReference type="PANTHER" id="PTHR10165:SF201">
    <property type="entry name" value="PHOSPHATIDIC ACID PHOSPHATASE TYPE 2_HALOPEROXIDASE DOMAIN-CONTAINING PROTEIN"/>
    <property type="match status" value="1"/>
</dbReference>
<dbReference type="Pfam" id="PF01569">
    <property type="entry name" value="PAP2"/>
    <property type="match status" value="1"/>
</dbReference>
<keyword evidence="5 6" id="KW-0472">Membrane</keyword>
<feature type="signal peptide" evidence="7">
    <location>
        <begin position="1"/>
        <end position="19"/>
    </location>
</feature>
<dbReference type="InterPro" id="IPR043216">
    <property type="entry name" value="PAP-like"/>
</dbReference>